<feature type="compositionally biased region" description="Basic and acidic residues" evidence="1">
    <location>
        <begin position="33"/>
        <end position="43"/>
    </location>
</feature>
<protein>
    <submittedName>
        <fullName evidence="2">Uncharacterized protein</fullName>
    </submittedName>
</protein>
<proteinExistence type="predicted"/>
<gene>
    <name evidence="2" type="ORF">Taro_024191</name>
</gene>
<dbReference type="Proteomes" id="UP000652761">
    <property type="component" value="Unassembled WGS sequence"/>
</dbReference>
<name>A0A843V8M9_COLES</name>
<feature type="region of interest" description="Disordered" evidence="1">
    <location>
        <begin position="23"/>
        <end position="55"/>
    </location>
</feature>
<accession>A0A843V8M9</accession>
<sequence length="81" mass="9341">MDAAIELGEEVFWRVEKEGGEKGPQEFLRGKKRETSNEHRKMSESLGHLLRQPDERGKRLKTGGIVMNTEQIVIEASRYEL</sequence>
<evidence type="ECO:0000313" key="2">
    <source>
        <dbReference type="EMBL" id="MQL91576.1"/>
    </source>
</evidence>
<dbReference type="EMBL" id="NMUH01001357">
    <property type="protein sequence ID" value="MQL91576.1"/>
    <property type="molecule type" value="Genomic_DNA"/>
</dbReference>
<comment type="caution">
    <text evidence="2">The sequence shown here is derived from an EMBL/GenBank/DDBJ whole genome shotgun (WGS) entry which is preliminary data.</text>
</comment>
<reference evidence="2" key="1">
    <citation type="submission" date="2017-07" db="EMBL/GenBank/DDBJ databases">
        <title>Taro Niue Genome Assembly and Annotation.</title>
        <authorList>
            <person name="Atibalentja N."/>
            <person name="Keating K."/>
            <person name="Fields C.J."/>
        </authorList>
    </citation>
    <scope>NUCLEOTIDE SEQUENCE</scope>
    <source>
        <strain evidence="2">Niue_2</strain>
        <tissue evidence="2">Leaf</tissue>
    </source>
</reference>
<organism evidence="2 3">
    <name type="scientific">Colocasia esculenta</name>
    <name type="common">Wild taro</name>
    <name type="synonym">Arum esculentum</name>
    <dbReference type="NCBI Taxonomy" id="4460"/>
    <lineage>
        <taxon>Eukaryota</taxon>
        <taxon>Viridiplantae</taxon>
        <taxon>Streptophyta</taxon>
        <taxon>Embryophyta</taxon>
        <taxon>Tracheophyta</taxon>
        <taxon>Spermatophyta</taxon>
        <taxon>Magnoliopsida</taxon>
        <taxon>Liliopsida</taxon>
        <taxon>Araceae</taxon>
        <taxon>Aroideae</taxon>
        <taxon>Colocasieae</taxon>
        <taxon>Colocasia</taxon>
    </lineage>
</organism>
<evidence type="ECO:0000313" key="3">
    <source>
        <dbReference type="Proteomes" id="UP000652761"/>
    </source>
</evidence>
<evidence type="ECO:0000256" key="1">
    <source>
        <dbReference type="SAM" id="MobiDB-lite"/>
    </source>
</evidence>
<dbReference type="AlphaFoldDB" id="A0A843V8M9"/>
<keyword evidence="3" id="KW-1185">Reference proteome</keyword>